<dbReference type="Proteomes" id="UP000887580">
    <property type="component" value="Unplaced"/>
</dbReference>
<proteinExistence type="predicted"/>
<evidence type="ECO:0000313" key="1">
    <source>
        <dbReference type="Proteomes" id="UP000887580"/>
    </source>
</evidence>
<dbReference type="WBParaSite" id="PS1159_v2.g22660.t1">
    <property type="protein sequence ID" value="PS1159_v2.g22660.t1"/>
    <property type="gene ID" value="PS1159_v2.g22660"/>
</dbReference>
<accession>A0AC35FZR7</accession>
<protein>
    <submittedName>
        <fullName evidence="2">TPM domain-containing protein</fullName>
    </submittedName>
</protein>
<name>A0AC35FZR7_9BILA</name>
<reference evidence="2" key="1">
    <citation type="submission" date="2022-11" db="UniProtKB">
        <authorList>
            <consortium name="WormBaseParasite"/>
        </authorList>
    </citation>
    <scope>IDENTIFICATION</scope>
</reference>
<sequence length="519" mass="58230">MNAEVPSNNSEIIWDSEIYPNPLSDEEYFKCNIKNKTYLCDPENLLTEESRMNIIKELRILQNNTSKDFSLWRIFQKCKRQGFIGGVAIANKFVGGNSQTLKFHANDLLKKWKMDEICHKSFLILIAIKDQSFWISKNSNIPIHSNYFTQLFNEQKEEFRSENYEKAIINIIYKISNAVQNEAEKREFGIEMVFVYCKYIFFAFIIGCCLYCCCHSVNFSAGGNGYQSGSTYYSHNNHYNDNRGGEESGDCGCDSGGDNGDDGGGGGGEVPSNDIIWDSEIYPNPLSDEEYFKCNIKNKTYLCDPENLLSETARMNIIDEITNLQNTKNRTRKYCEKQGLIGAVAIANRFDGGNSRTLKSHANKLLKKWKMDEICKKSFLILNAIKDRSFWISKDSNVPIHSNYFTQLFNEQKEEFRSGNYEKGLINIIHGISKAFENRNVKNDSINGWIVFLFLLTGTGLISFTVYLFKDICSRCRCGNGNNGYFSGYSSSGGDYSGGGGGGSAGGGGSGGGGGGGDW</sequence>
<evidence type="ECO:0000313" key="2">
    <source>
        <dbReference type="WBParaSite" id="PS1159_v2.g22660.t1"/>
    </source>
</evidence>
<organism evidence="1 2">
    <name type="scientific">Panagrolaimus sp. PS1159</name>
    <dbReference type="NCBI Taxonomy" id="55785"/>
    <lineage>
        <taxon>Eukaryota</taxon>
        <taxon>Metazoa</taxon>
        <taxon>Ecdysozoa</taxon>
        <taxon>Nematoda</taxon>
        <taxon>Chromadorea</taxon>
        <taxon>Rhabditida</taxon>
        <taxon>Tylenchina</taxon>
        <taxon>Panagrolaimomorpha</taxon>
        <taxon>Panagrolaimoidea</taxon>
        <taxon>Panagrolaimidae</taxon>
        <taxon>Panagrolaimus</taxon>
    </lineage>
</organism>